<proteinExistence type="predicted"/>
<dbReference type="GO" id="GO:0004792">
    <property type="term" value="F:thiosulfate-cyanide sulfurtransferase activity"/>
    <property type="evidence" value="ECO:0007669"/>
    <property type="project" value="InterPro"/>
</dbReference>
<dbReference type="InterPro" id="IPR001763">
    <property type="entry name" value="Rhodanese-like_dom"/>
</dbReference>
<feature type="domain" description="Rhodanese" evidence="1">
    <location>
        <begin position="1"/>
        <end position="37"/>
    </location>
</feature>
<dbReference type="InterPro" id="IPR001307">
    <property type="entry name" value="Thiosulphate_STrfase_CS"/>
</dbReference>
<evidence type="ECO:0000313" key="2">
    <source>
        <dbReference type="EMBL" id="SVD03072.1"/>
    </source>
</evidence>
<reference evidence="2" key="1">
    <citation type="submission" date="2018-05" db="EMBL/GenBank/DDBJ databases">
        <authorList>
            <person name="Lanie J.A."/>
            <person name="Ng W.-L."/>
            <person name="Kazmierczak K.M."/>
            <person name="Andrzejewski T.M."/>
            <person name="Davidsen T.M."/>
            <person name="Wayne K.J."/>
            <person name="Tettelin H."/>
            <person name="Glass J.I."/>
            <person name="Rusch D."/>
            <person name="Podicherti R."/>
            <person name="Tsui H.-C.T."/>
            <person name="Winkler M.E."/>
        </authorList>
    </citation>
    <scope>NUCLEOTIDE SEQUENCE</scope>
</reference>
<dbReference type="EMBL" id="UINC01125322">
    <property type="protein sequence ID" value="SVD03072.1"/>
    <property type="molecule type" value="Genomic_DNA"/>
</dbReference>
<dbReference type="PROSITE" id="PS00683">
    <property type="entry name" value="RHODANESE_2"/>
    <property type="match status" value="1"/>
</dbReference>
<organism evidence="2">
    <name type="scientific">marine metagenome</name>
    <dbReference type="NCBI Taxonomy" id="408172"/>
    <lineage>
        <taxon>unclassified sequences</taxon>
        <taxon>metagenomes</taxon>
        <taxon>ecological metagenomes</taxon>
    </lineage>
</organism>
<name>A0A382S0H4_9ZZZZ</name>
<dbReference type="SUPFAM" id="SSF52821">
    <property type="entry name" value="Rhodanese/Cell cycle control phosphatase"/>
    <property type="match status" value="1"/>
</dbReference>
<feature type="non-terminal residue" evidence="2">
    <location>
        <position position="1"/>
    </location>
</feature>
<dbReference type="AlphaFoldDB" id="A0A382S0H4"/>
<evidence type="ECO:0000259" key="1">
    <source>
        <dbReference type="PROSITE" id="PS50206"/>
    </source>
</evidence>
<protein>
    <recommendedName>
        <fullName evidence="1">Rhodanese domain-containing protein</fullName>
    </recommendedName>
</protein>
<dbReference type="PROSITE" id="PS50206">
    <property type="entry name" value="RHODANESE_3"/>
    <property type="match status" value="1"/>
</dbReference>
<sequence>RATHTWFVLQELLGYDNVKVYDGSWIEWGNSDLPIETK</sequence>
<gene>
    <name evidence="2" type="ORF">METZ01_LOCUS355926</name>
</gene>
<dbReference type="Gene3D" id="3.40.250.10">
    <property type="entry name" value="Rhodanese-like domain"/>
    <property type="match status" value="1"/>
</dbReference>
<dbReference type="InterPro" id="IPR036873">
    <property type="entry name" value="Rhodanese-like_dom_sf"/>
</dbReference>
<accession>A0A382S0H4</accession>